<evidence type="ECO:0000256" key="1">
    <source>
        <dbReference type="SAM" id="Phobius"/>
    </source>
</evidence>
<dbReference type="RefSeq" id="WP_255331652.1">
    <property type="nucleotide sequence ID" value="NZ_VOTZ01000002.1"/>
</dbReference>
<gene>
    <name evidence="2" type="ORF">FTO68_01880</name>
</gene>
<evidence type="ECO:0000313" key="3">
    <source>
        <dbReference type="Proteomes" id="UP001524383"/>
    </source>
</evidence>
<comment type="caution">
    <text evidence="2">The sequence shown here is derived from an EMBL/GenBank/DDBJ whole genome shotgun (WGS) entry which is preliminary data.</text>
</comment>
<dbReference type="EMBL" id="VOTZ01000002">
    <property type="protein sequence ID" value="MCQ1537742.1"/>
    <property type="molecule type" value="Genomic_DNA"/>
</dbReference>
<accession>A0ABD4TJQ1</accession>
<keyword evidence="1" id="KW-0472">Membrane</keyword>
<dbReference type="Proteomes" id="UP001524383">
    <property type="component" value="Unassembled WGS sequence"/>
</dbReference>
<sequence length="148" mass="15851">MERELLLRGIFLGISGAALIFLDPLLWIAWLVAVSGMVYARRTGEGAVLELCLGVPCVVAAGYLAPILSGILMFLLIASTCGSDLFLTGDWYLSLALLITGLLLILLVLPIMDPFIAALIVIAGSGVGGGSIYLYEYSLHRWVRGEHT</sequence>
<feature type="transmembrane region" description="Helical" evidence="1">
    <location>
        <begin position="115"/>
        <end position="135"/>
    </location>
</feature>
<feature type="transmembrane region" description="Helical" evidence="1">
    <location>
        <begin position="53"/>
        <end position="79"/>
    </location>
</feature>
<dbReference type="AlphaFoldDB" id="A0ABD4TJQ1"/>
<feature type="transmembrane region" description="Helical" evidence="1">
    <location>
        <begin position="12"/>
        <end position="33"/>
    </location>
</feature>
<reference evidence="2 3" key="1">
    <citation type="submission" date="2019-08" db="EMBL/GenBank/DDBJ databases">
        <authorList>
            <person name="Chen S.-C."/>
            <person name="Lai M.-C."/>
            <person name="You Y.-T."/>
        </authorList>
    </citation>
    <scope>NUCLEOTIDE SEQUENCE [LARGE SCALE GENOMIC DNA]</scope>
    <source>
        <strain evidence="2 3">P2F9704a</strain>
    </source>
</reference>
<keyword evidence="1" id="KW-1133">Transmembrane helix</keyword>
<protein>
    <submittedName>
        <fullName evidence="2">Uncharacterized protein</fullName>
    </submittedName>
</protein>
<proteinExistence type="predicted"/>
<keyword evidence="1" id="KW-0812">Transmembrane</keyword>
<evidence type="ECO:0000313" key="2">
    <source>
        <dbReference type="EMBL" id="MCQ1537742.1"/>
    </source>
</evidence>
<keyword evidence="3" id="KW-1185">Reference proteome</keyword>
<feature type="transmembrane region" description="Helical" evidence="1">
    <location>
        <begin position="91"/>
        <end position="109"/>
    </location>
</feature>
<name>A0ABD4TJQ1_9EURY</name>
<organism evidence="2 3">
    <name type="scientific">Methanocalculus taiwanensis</name>
    <dbReference type="NCBI Taxonomy" id="106207"/>
    <lineage>
        <taxon>Archaea</taxon>
        <taxon>Methanobacteriati</taxon>
        <taxon>Methanobacteriota</taxon>
        <taxon>Stenosarchaea group</taxon>
        <taxon>Methanomicrobia</taxon>
        <taxon>Methanomicrobiales</taxon>
        <taxon>Methanocalculaceae</taxon>
        <taxon>Methanocalculus</taxon>
    </lineage>
</organism>